<dbReference type="Gene3D" id="1.10.10.10">
    <property type="entry name" value="Winged helix-like DNA-binding domain superfamily/Winged helix DNA-binding domain"/>
    <property type="match status" value="1"/>
</dbReference>
<accession>A0A1N7PXE2</accession>
<dbReference type="CDD" id="cd00609">
    <property type="entry name" value="AAT_like"/>
    <property type="match status" value="1"/>
</dbReference>
<dbReference type="GO" id="GO:0003677">
    <property type="term" value="F:DNA binding"/>
    <property type="evidence" value="ECO:0007669"/>
    <property type="project" value="UniProtKB-KW"/>
</dbReference>
<dbReference type="InterPro" id="IPR015424">
    <property type="entry name" value="PyrdxlP-dep_Trfase"/>
</dbReference>
<dbReference type="Gene3D" id="3.40.640.10">
    <property type="entry name" value="Type I PLP-dependent aspartate aminotransferase-like (Major domain)"/>
    <property type="match status" value="1"/>
</dbReference>
<keyword evidence="2" id="KW-0663">Pyridoxal phosphate</keyword>
<dbReference type="EMBL" id="FTOA01000008">
    <property type="protein sequence ID" value="SIT15251.1"/>
    <property type="molecule type" value="Genomic_DNA"/>
</dbReference>
<dbReference type="InterPro" id="IPR015421">
    <property type="entry name" value="PyrdxlP-dep_Trfase_major"/>
</dbReference>
<name>A0A1N7PXE2_9PROT</name>
<keyword evidence="3" id="KW-0805">Transcription regulation</keyword>
<dbReference type="Pfam" id="PF00155">
    <property type="entry name" value="Aminotran_1_2"/>
    <property type="match status" value="1"/>
</dbReference>
<protein>
    <submittedName>
        <fullName evidence="7">Transcriptional regulator, GntR family</fullName>
    </submittedName>
</protein>
<evidence type="ECO:0000313" key="7">
    <source>
        <dbReference type="EMBL" id="SIT15251.1"/>
    </source>
</evidence>
<dbReference type="SMART" id="SM00345">
    <property type="entry name" value="HTH_GNTR"/>
    <property type="match status" value="1"/>
</dbReference>
<proteinExistence type="inferred from homology"/>
<dbReference type="CDD" id="cd07377">
    <property type="entry name" value="WHTH_GntR"/>
    <property type="match status" value="1"/>
</dbReference>
<dbReference type="InterPro" id="IPR036390">
    <property type="entry name" value="WH_DNA-bd_sf"/>
</dbReference>
<evidence type="ECO:0000256" key="5">
    <source>
        <dbReference type="ARBA" id="ARBA00023163"/>
    </source>
</evidence>
<dbReference type="RefSeq" id="WP_084194971.1">
    <property type="nucleotide sequence ID" value="NZ_FTOA01000008.1"/>
</dbReference>
<evidence type="ECO:0000256" key="1">
    <source>
        <dbReference type="ARBA" id="ARBA00005384"/>
    </source>
</evidence>
<dbReference type="Pfam" id="PF00392">
    <property type="entry name" value="GntR"/>
    <property type="match status" value="1"/>
</dbReference>
<dbReference type="InterPro" id="IPR000524">
    <property type="entry name" value="Tscrpt_reg_HTH_GntR"/>
</dbReference>
<keyword evidence="4" id="KW-0238">DNA-binding</keyword>
<gene>
    <name evidence="7" type="ORF">SAMN05421779_108136</name>
</gene>
<evidence type="ECO:0000313" key="8">
    <source>
        <dbReference type="Proteomes" id="UP000185678"/>
    </source>
</evidence>
<evidence type="ECO:0000256" key="4">
    <source>
        <dbReference type="ARBA" id="ARBA00023125"/>
    </source>
</evidence>
<evidence type="ECO:0000259" key="6">
    <source>
        <dbReference type="PROSITE" id="PS50949"/>
    </source>
</evidence>
<dbReference type="GO" id="GO:0030170">
    <property type="term" value="F:pyridoxal phosphate binding"/>
    <property type="evidence" value="ECO:0007669"/>
    <property type="project" value="InterPro"/>
</dbReference>
<dbReference type="InterPro" id="IPR004839">
    <property type="entry name" value="Aminotransferase_I/II_large"/>
</dbReference>
<comment type="similarity">
    <text evidence="1">In the C-terminal section; belongs to the class-I pyridoxal-phosphate-dependent aminotransferase family.</text>
</comment>
<dbReference type="AlphaFoldDB" id="A0A1N7PXE2"/>
<dbReference type="InterPro" id="IPR051446">
    <property type="entry name" value="HTH_trans_reg/aminotransferase"/>
</dbReference>
<dbReference type="PANTHER" id="PTHR46577">
    <property type="entry name" value="HTH-TYPE TRANSCRIPTIONAL REGULATORY PROTEIN GABR"/>
    <property type="match status" value="1"/>
</dbReference>
<dbReference type="STRING" id="80876.SAMN05421779_108136"/>
<dbReference type="Gene3D" id="3.90.1150.10">
    <property type="entry name" value="Aspartate Aminotransferase, domain 1"/>
    <property type="match status" value="1"/>
</dbReference>
<organism evidence="7 8">
    <name type="scientific">Insolitispirillum peregrinum</name>
    <dbReference type="NCBI Taxonomy" id="80876"/>
    <lineage>
        <taxon>Bacteria</taxon>
        <taxon>Pseudomonadati</taxon>
        <taxon>Pseudomonadota</taxon>
        <taxon>Alphaproteobacteria</taxon>
        <taxon>Rhodospirillales</taxon>
        <taxon>Novispirillaceae</taxon>
        <taxon>Insolitispirillum</taxon>
    </lineage>
</organism>
<dbReference type="InterPro" id="IPR015422">
    <property type="entry name" value="PyrdxlP-dep_Trfase_small"/>
</dbReference>
<dbReference type="Proteomes" id="UP000185678">
    <property type="component" value="Unassembled WGS sequence"/>
</dbReference>
<dbReference type="InterPro" id="IPR036388">
    <property type="entry name" value="WH-like_DNA-bd_sf"/>
</dbReference>
<dbReference type="GO" id="GO:0003700">
    <property type="term" value="F:DNA-binding transcription factor activity"/>
    <property type="evidence" value="ECO:0007669"/>
    <property type="project" value="InterPro"/>
</dbReference>
<evidence type="ECO:0000256" key="2">
    <source>
        <dbReference type="ARBA" id="ARBA00022898"/>
    </source>
</evidence>
<keyword evidence="8" id="KW-1185">Reference proteome</keyword>
<dbReference type="SUPFAM" id="SSF46785">
    <property type="entry name" value="Winged helix' DNA-binding domain"/>
    <property type="match status" value="1"/>
</dbReference>
<feature type="domain" description="HTH gntR-type" evidence="6">
    <location>
        <begin position="4"/>
        <end position="72"/>
    </location>
</feature>
<dbReference type="PANTHER" id="PTHR46577:SF2">
    <property type="entry name" value="TRANSCRIPTIONAL REGULATORY PROTEIN"/>
    <property type="match status" value="1"/>
</dbReference>
<keyword evidence="5" id="KW-0804">Transcription</keyword>
<evidence type="ECO:0000256" key="3">
    <source>
        <dbReference type="ARBA" id="ARBA00023015"/>
    </source>
</evidence>
<sequence length="475" mass="52473">MRKDSKIRTLTQKIIEDISNGLRPVGTKLPSLRQLAKEYGISKSSAVEIYERLIAEEVIDVRGTAGFFVKGSKKASLPLDPSQETEINWRAAFTRSRQPSMTYQPNGGWLERDLLPLEGLRLALREASRASPADLLDYGDPLGHLPLRVLLVERLARLGIEAWTNGLLITDSASMALDLLCRWKLKPGDRVLVDDPTSFDFTGLAKLHGVEVLGIPFVDGKRDLALLRRLVEEQRPAMYLIAPAPQNPTGHVLPPQEAFELLSILRSAGVFIVEDDVYSDLESKPSVRLAALAGLDGIAYIGGFSKVVSGGLRCGYVCAEPEMISELGHVLTMASFGLNTMTSLVIYKLLTSGVYRRNLDAMRGIIRGRRTEAMEQLRHLGFEIPLEPEGGIFIWARWPHAFDLDRTMKAALSRRLSLSPGTAFSPSGGFAEYFRFNCTLMHGEHFYDRLRDVFNGGGPPLTDCGNGWATPPEPA</sequence>
<dbReference type="PROSITE" id="PS50949">
    <property type="entry name" value="HTH_GNTR"/>
    <property type="match status" value="1"/>
</dbReference>
<dbReference type="SUPFAM" id="SSF53383">
    <property type="entry name" value="PLP-dependent transferases"/>
    <property type="match status" value="1"/>
</dbReference>
<dbReference type="OrthoDB" id="9802328at2"/>
<reference evidence="7 8" key="1">
    <citation type="submission" date="2017-01" db="EMBL/GenBank/DDBJ databases">
        <authorList>
            <person name="Mah S.A."/>
            <person name="Swanson W.J."/>
            <person name="Moy G.W."/>
            <person name="Vacquier V.D."/>
        </authorList>
    </citation>
    <scope>NUCLEOTIDE SEQUENCE [LARGE SCALE GENOMIC DNA]</scope>
    <source>
        <strain evidence="7 8">DSM 11589</strain>
    </source>
</reference>